<keyword evidence="6" id="KW-0805">Transcription regulation</keyword>
<evidence type="ECO:0000313" key="10">
    <source>
        <dbReference type="EMBL" id="ASJ73398.1"/>
    </source>
</evidence>
<dbReference type="PRINTS" id="PR00377">
    <property type="entry name" value="IMPHPHTASES"/>
</dbReference>
<keyword evidence="6" id="KW-0804">Transcription</keyword>
<evidence type="ECO:0000256" key="8">
    <source>
        <dbReference type="PIRSR" id="PIRSR600760-2"/>
    </source>
</evidence>
<dbReference type="Proteomes" id="UP000250079">
    <property type="component" value="Chromosome"/>
</dbReference>
<protein>
    <recommendedName>
        <fullName evidence="9">Inositol-1-monophosphatase</fullName>
        <ecNumber evidence="9">3.1.3.25</ecNumber>
    </recommendedName>
</protein>
<dbReference type="Gene3D" id="3.40.190.80">
    <property type="match status" value="1"/>
</dbReference>
<keyword evidence="6" id="KW-0889">Transcription antitermination</keyword>
<dbReference type="GO" id="GO:0046872">
    <property type="term" value="F:metal ion binding"/>
    <property type="evidence" value="ECO:0007669"/>
    <property type="project" value="UniProtKB-KW"/>
</dbReference>
<name>A0A2Z2NUI9_9GAMM</name>
<evidence type="ECO:0000256" key="5">
    <source>
        <dbReference type="ARBA" id="ARBA00022801"/>
    </source>
</evidence>
<dbReference type="GO" id="GO:0007165">
    <property type="term" value="P:signal transduction"/>
    <property type="evidence" value="ECO:0007669"/>
    <property type="project" value="TreeGrafter"/>
</dbReference>
<feature type="binding site" evidence="8">
    <location>
        <position position="71"/>
    </location>
    <ligand>
        <name>Mg(2+)</name>
        <dbReference type="ChEBI" id="CHEBI:18420"/>
        <label>1</label>
        <note>catalytic</note>
    </ligand>
</feature>
<feature type="binding site" evidence="8">
    <location>
        <position position="212"/>
    </location>
    <ligand>
        <name>Mg(2+)</name>
        <dbReference type="ChEBI" id="CHEBI:18420"/>
        <label>1</label>
        <note>catalytic</note>
    </ligand>
</feature>
<dbReference type="PANTHER" id="PTHR20854:SF4">
    <property type="entry name" value="INOSITOL-1-MONOPHOSPHATASE-RELATED"/>
    <property type="match status" value="1"/>
</dbReference>
<dbReference type="PROSITE" id="PS00629">
    <property type="entry name" value="IMP_1"/>
    <property type="match status" value="1"/>
</dbReference>
<dbReference type="FunFam" id="3.30.540.10:FF:000003">
    <property type="entry name" value="Inositol-1-monophosphatase"/>
    <property type="match status" value="1"/>
</dbReference>
<dbReference type="SUPFAM" id="SSF56655">
    <property type="entry name" value="Carbohydrate phosphatase"/>
    <property type="match status" value="1"/>
</dbReference>
<keyword evidence="4 8" id="KW-0479">Metal-binding</keyword>
<sequence>MIDRIDERLELAKRIAVEAGDLASGMRSNRGDLVGNVKSHQDFVTAADLAAERLIRDRISEHFSDDSVLGEEQGTSGDGKALWVVDPIDGTTNFMHGLADWCVSIAFCYDGVIVCGAIYVPDSATLAWASLGNGAFMNGERMAVSSCVDPKRALVLLGRSGRTSNADYLSLIKSVFEQGMEYRRNGSAAVSLLTVACGRVEGFYESHLNAWDVFAGILLIQEAGGKVDCPSITEFITNGGYLMASNTCLHDDMSVISRAHDADIALAAE</sequence>
<dbReference type="Gene3D" id="3.30.540.10">
    <property type="entry name" value="Fructose-1,6-Bisphosphatase, subunit A, domain 1"/>
    <property type="match status" value="1"/>
</dbReference>
<keyword evidence="5 9" id="KW-0378">Hydrolase</keyword>
<comment type="similarity">
    <text evidence="3 9">Belongs to the inositol monophosphatase superfamily.</text>
</comment>
<dbReference type="GO" id="GO:0031564">
    <property type="term" value="P:transcription antitermination"/>
    <property type="evidence" value="ECO:0007669"/>
    <property type="project" value="UniProtKB-KW"/>
</dbReference>
<evidence type="ECO:0000256" key="9">
    <source>
        <dbReference type="RuleBase" id="RU364068"/>
    </source>
</evidence>
<keyword evidence="7 8" id="KW-0460">Magnesium</keyword>
<dbReference type="OrthoDB" id="9785695at2"/>
<evidence type="ECO:0000256" key="7">
    <source>
        <dbReference type="ARBA" id="ARBA00022842"/>
    </source>
</evidence>
<feature type="binding site" evidence="8">
    <location>
        <position position="89"/>
    </location>
    <ligand>
        <name>Mg(2+)</name>
        <dbReference type="ChEBI" id="CHEBI:18420"/>
        <label>1</label>
        <note>catalytic</note>
    </ligand>
</feature>
<dbReference type="EC" id="3.1.3.25" evidence="9"/>
<dbReference type="KEGG" id="gai:IMCC3135_16580"/>
<dbReference type="RefSeq" id="WP_088918599.1">
    <property type="nucleotide sequence ID" value="NZ_CP018632.1"/>
</dbReference>
<proteinExistence type="inferred from homology"/>
<evidence type="ECO:0000256" key="4">
    <source>
        <dbReference type="ARBA" id="ARBA00022723"/>
    </source>
</evidence>
<dbReference type="EMBL" id="CP018632">
    <property type="protein sequence ID" value="ASJ73398.1"/>
    <property type="molecule type" value="Genomic_DNA"/>
</dbReference>
<dbReference type="CDD" id="cd01639">
    <property type="entry name" value="IMPase"/>
    <property type="match status" value="1"/>
</dbReference>
<dbReference type="GO" id="GO:0006020">
    <property type="term" value="P:inositol metabolic process"/>
    <property type="evidence" value="ECO:0007669"/>
    <property type="project" value="TreeGrafter"/>
</dbReference>
<evidence type="ECO:0000256" key="6">
    <source>
        <dbReference type="ARBA" id="ARBA00022814"/>
    </source>
</evidence>
<organism evidence="10 11">
    <name type="scientific">Granulosicoccus antarcticus IMCC3135</name>
    <dbReference type="NCBI Taxonomy" id="1192854"/>
    <lineage>
        <taxon>Bacteria</taxon>
        <taxon>Pseudomonadati</taxon>
        <taxon>Pseudomonadota</taxon>
        <taxon>Gammaproteobacteria</taxon>
        <taxon>Chromatiales</taxon>
        <taxon>Granulosicoccaceae</taxon>
        <taxon>Granulosicoccus</taxon>
    </lineage>
</organism>
<evidence type="ECO:0000256" key="1">
    <source>
        <dbReference type="ARBA" id="ARBA00001033"/>
    </source>
</evidence>
<gene>
    <name evidence="10" type="primary">suhB_1</name>
    <name evidence="10" type="ORF">IMCC3135_16580</name>
</gene>
<accession>A0A2Z2NUI9</accession>
<dbReference type="Pfam" id="PF00459">
    <property type="entry name" value="Inositol_P"/>
    <property type="match status" value="1"/>
</dbReference>
<evidence type="ECO:0000256" key="2">
    <source>
        <dbReference type="ARBA" id="ARBA00001946"/>
    </source>
</evidence>
<keyword evidence="11" id="KW-1185">Reference proteome</keyword>
<comment type="catalytic activity">
    <reaction evidence="1 9">
        <text>a myo-inositol phosphate + H2O = myo-inositol + phosphate</text>
        <dbReference type="Rhea" id="RHEA:24056"/>
        <dbReference type="ChEBI" id="CHEBI:15377"/>
        <dbReference type="ChEBI" id="CHEBI:17268"/>
        <dbReference type="ChEBI" id="CHEBI:43474"/>
        <dbReference type="ChEBI" id="CHEBI:84139"/>
        <dbReference type="EC" id="3.1.3.25"/>
    </reaction>
</comment>
<dbReference type="InterPro" id="IPR020583">
    <property type="entry name" value="Inositol_monoP_metal-BS"/>
</dbReference>
<evidence type="ECO:0000313" key="11">
    <source>
        <dbReference type="Proteomes" id="UP000250079"/>
    </source>
</evidence>
<comment type="cofactor">
    <cofactor evidence="2 8 9">
        <name>Mg(2+)</name>
        <dbReference type="ChEBI" id="CHEBI:18420"/>
    </cofactor>
</comment>
<dbReference type="PANTHER" id="PTHR20854">
    <property type="entry name" value="INOSITOL MONOPHOSPHATASE"/>
    <property type="match status" value="1"/>
</dbReference>
<dbReference type="GO" id="GO:0008934">
    <property type="term" value="F:inositol monophosphate 1-phosphatase activity"/>
    <property type="evidence" value="ECO:0007669"/>
    <property type="project" value="InterPro"/>
</dbReference>
<feature type="binding site" evidence="8">
    <location>
        <position position="88"/>
    </location>
    <ligand>
        <name>Mg(2+)</name>
        <dbReference type="ChEBI" id="CHEBI:18420"/>
        <label>1</label>
        <note>catalytic</note>
    </ligand>
</feature>
<reference evidence="10 11" key="1">
    <citation type="submission" date="2016-12" db="EMBL/GenBank/DDBJ databases">
        <authorList>
            <person name="Song W.-J."/>
            <person name="Kurnit D.M."/>
        </authorList>
    </citation>
    <scope>NUCLEOTIDE SEQUENCE [LARGE SCALE GENOMIC DNA]</scope>
    <source>
        <strain evidence="10 11">IMCC3135</strain>
    </source>
</reference>
<dbReference type="AlphaFoldDB" id="A0A2Z2NUI9"/>
<dbReference type="InterPro" id="IPR000760">
    <property type="entry name" value="Inositol_monophosphatase-like"/>
</dbReference>
<evidence type="ECO:0000256" key="3">
    <source>
        <dbReference type="ARBA" id="ARBA00009759"/>
    </source>
</evidence>
<feature type="binding site" evidence="8">
    <location>
        <position position="86"/>
    </location>
    <ligand>
        <name>Mg(2+)</name>
        <dbReference type="ChEBI" id="CHEBI:18420"/>
        <label>1</label>
        <note>catalytic</note>
    </ligand>
</feature>
<dbReference type="InterPro" id="IPR033942">
    <property type="entry name" value="IMPase"/>
</dbReference>